<evidence type="ECO:0000313" key="9">
    <source>
        <dbReference type="EMBL" id="BAL57436.1"/>
    </source>
</evidence>
<evidence type="ECO:0000256" key="4">
    <source>
        <dbReference type="ARBA" id="ARBA00022692"/>
    </source>
</evidence>
<feature type="transmembrane region" description="Helical" evidence="7">
    <location>
        <begin position="206"/>
        <end position="225"/>
    </location>
</feature>
<dbReference type="InterPro" id="IPR035906">
    <property type="entry name" value="MetI-like_sf"/>
</dbReference>
<dbReference type="GO" id="GO:0005886">
    <property type="term" value="C:plasma membrane"/>
    <property type="evidence" value="ECO:0007669"/>
    <property type="project" value="UniProtKB-SubCell"/>
</dbReference>
<dbReference type="PANTHER" id="PTHR43386:SF1">
    <property type="entry name" value="D,D-DIPEPTIDE TRANSPORT SYSTEM PERMEASE PROTEIN DDPC-RELATED"/>
    <property type="match status" value="1"/>
</dbReference>
<dbReference type="InterPro" id="IPR000515">
    <property type="entry name" value="MetI-like"/>
</dbReference>
<name>H5SMQ0_9BACT</name>
<keyword evidence="2 7" id="KW-0813">Transport</keyword>
<dbReference type="CDD" id="cd06261">
    <property type="entry name" value="TM_PBP2"/>
    <property type="match status" value="1"/>
</dbReference>
<protein>
    <submittedName>
        <fullName evidence="9">Peptide/nickel transport system permease protein</fullName>
    </submittedName>
</protein>
<accession>H5SMQ0</accession>
<comment type="subcellular location">
    <subcellularLocation>
        <location evidence="1 7">Cell membrane</location>
        <topology evidence="1 7">Multi-pass membrane protein</topology>
    </subcellularLocation>
</comment>
<feature type="transmembrane region" description="Helical" evidence="7">
    <location>
        <begin position="231"/>
        <end position="252"/>
    </location>
</feature>
<feature type="transmembrane region" description="Helical" evidence="7">
    <location>
        <begin position="12"/>
        <end position="30"/>
    </location>
</feature>
<reference evidence="9" key="1">
    <citation type="journal article" date="2005" name="Environ. Microbiol.">
        <title>Genetic and functional properties of uncultivated thermophilic crenarchaeotes from a subsurface gold mine as revealed by analysis of genome fragments.</title>
        <authorList>
            <person name="Nunoura T."/>
            <person name="Hirayama H."/>
            <person name="Takami H."/>
            <person name="Oida H."/>
            <person name="Nishi S."/>
            <person name="Shimamura S."/>
            <person name="Suzuki Y."/>
            <person name="Inagaki F."/>
            <person name="Takai K."/>
            <person name="Nealson K.H."/>
            <person name="Horikoshi K."/>
        </authorList>
    </citation>
    <scope>NUCLEOTIDE SEQUENCE</scope>
</reference>
<proteinExistence type="inferred from homology"/>
<evidence type="ECO:0000256" key="6">
    <source>
        <dbReference type="ARBA" id="ARBA00023136"/>
    </source>
</evidence>
<evidence type="ECO:0000259" key="8">
    <source>
        <dbReference type="PROSITE" id="PS50928"/>
    </source>
</evidence>
<comment type="similarity">
    <text evidence="7">Belongs to the binding-protein-dependent transport system permease family.</text>
</comment>
<gene>
    <name evidence="9" type="ORF">HGMM_F50D11C45</name>
</gene>
<keyword evidence="6 7" id="KW-0472">Membrane</keyword>
<dbReference type="SUPFAM" id="SSF161098">
    <property type="entry name" value="MetI-like"/>
    <property type="match status" value="1"/>
</dbReference>
<feature type="transmembrane region" description="Helical" evidence="7">
    <location>
        <begin position="287"/>
        <end position="320"/>
    </location>
</feature>
<sequence length="377" mass="41754">MSKIQAALRHPLLWVYLVLGGLFALVLFFANQEFGYFLVEDPLFLISEGLVFGVIATIITVAYRVRKLLQNPLSLAGIIMVLFFAAIAIAAPWLAPPLAPDARPDDPYRIAQCGYLPTPKPPKAPDPIDGIIKIVTRQATICQVSPFGTTENQYDIYYGIVWGTHMVFFVGIVITFANVLIGIAIGSISAYFGRWIDEILMRITDIFLAFPFLIAAVTMAAVLRAKFGSSGGLMIGVIALIVFGWMGYARLIRGDILSIREREYVLAVKAMGARDLRILLKHILPNAIYPTLVVASLDVGTYVLSFAALSFLGLGAEVGFADWGQMISFARNWIPNLYEFWYIVFYPGMAILLFVLGWNLIGDAFRDILDPRLKGRT</sequence>
<keyword evidence="4 7" id="KW-0812">Transmembrane</keyword>
<keyword evidence="3" id="KW-1003">Cell membrane</keyword>
<keyword evidence="5 7" id="KW-1133">Transmembrane helix</keyword>
<feature type="transmembrane region" description="Helical" evidence="7">
    <location>
        <begin position="340"/>
        <end position="361"/>
    </location>
</feature>
<evidence type="ECO:0000256" key="7">
    <source>
        <dbReference type="RuleBase" id="RU363032"/>
    </source>
</evidence>
<dbReference type="PROSITE" id="PS50928">
    <property type="entry name" value="ABC_TM1"/>
    <property type="match status" value="1"/>
</dbReference>
<evidence type="ECO:0000256" key="5">
    <source>
        <dbReference type="ARBA" id="ARBA00022989"/>
    </source>
</evidence>
<dbReference type="Pfam" id="PF12911">
    <property type="entry name" value="OppC_N"/>
    <property type="match status" value="1"/>
</dbReference>
<dbReference type="GO" id="GO:0055085">
    <property type="term" value="P:transmembrane transport"/>
    <property type="evidence" value="ECO:0007669"/>
    <property type="project" value="InterPro"/>
</dbReference>
<evidence type="ECO:0000256" key="2">
    <source>
        <dbReference type="ARBA" id="ARBA00022448"/>
    </source>
</evidence>
<feature type="transmembrane region" description="Helical" evidence="7">
    <location>
        <begin position="75"/>
        <end position="95"/>
    </location>
</feature>
<evidence type="ECO:0000256" key="3">
    <source>
        <dbReference type="ARBA" id="ARBA00022475"/>
    </source>
</evidence>
<dbReference type="Gene3D" id="1.10.3720.10">
    <property type="entry name" value="MetI-like"/>
    <property type="match status" value="1"/>
</dbReference>
<dbReference type="PANTHER" id="PTHR43386">
    <property type="entry name" value="OLIGOPEPTIDE TRANSPORT SYSTEM PERMEASE PROTEIN APPC"/>
    <property type="match status" value="1"/>
</dbReference>
<dbReference type="InterPro" id="IPR025966">
    <property type="entry name" value="OppC_N"/>
</dbReference>
<dbReference type="Pfam" id="PF00528">
    <property type="entry name" value="BPD_transp_1"/>
    <property type="match status" value="1"/>
</dbReference>
<organism evidence="9">
    <name type="scientific">uncultured Acetothermia bacterium</name>
    <dbReference type="NCBI Taxonomy" id="236499"/>
    <lineage>
        <taxon>Bacteria</taxon>
        <taxon>Candidatus Bipolaricaulota</taxon>
        <taxon>environmental samples</taxon>
    </lineage>
</organism>
<dbReference type="InterPro" id="IPR050366">
    <property type="entry name" value="BP-dependent_transpt_permease"/>
</dbReference>
<feature type="transmembrane region" description="Helical" evidence="7">
    <location>
        <begin position="42"/>
        <end position="63"/>
    </location>
</feature>
<dbReference type="EMBL" id="AP011775">
    <property type="protein sequence ID" value="BAL57436.1"/>
    <property type="molecule type" value="Genomic_DNA"/>
</dbReference>
<dbReference type="AlphaFoldDB" id="H5SMQ0"/>
<feature type="transmembrane region" description="Helical" evidence="7">
    <location>
        <begin position="156"/>
        <end position="185"/>
    </location>
</feature>
<feature type="domain" description="ABC transmembrane type-1" evidence="8">
    <location>
        <begin position="168"/>
        <end position="362"/>
    </location>
</feature>
<reference evidence="9" key="2">
    <citation type="journal article" date="2012" name="PLoS ONE">
        <title>A Deeply Branching Thermophilic Bacterium with an Ancient Acetyl-CoA Pathway Dominates a Subsurface Ecosystem.</title>
        <authorList>
            <person name="Takami H."/>
            <person name="Noguchi H."/>
            <person name="Takaki Y."/>
            <person name="Uchiyama I."/>
            <person name="Toyoda A."/>
            <person name="Nishi S."/>
            <person name="Chee G.-J."/>
            <person name="Arai W."/>
            <person name="Nunoura T."/>
            <person name="Itoh T."/>
            <person name="Hattori M."/>
            <person name="Takai K."/>
        </authorList>
    </citation>
    <scope>NUCLEOTIDE SEQUENCE</scope>
</reference>
<evidence type="ECO:0000256" key="1">
    <source>
        <dbReference type="ARBA" id="ARBA00004651"/>
    </source>
</evidence>